<accession>A0ABM3QP91</accession>
<keyword evidence="5" id="KW-0067">ATP-binding</keyword>
<gene>
    <name evidence="10" type="primary">LOC110785551</name>
</gene>
<evidence type="ECO:0000313" key="9">
    <source>
        <dbReference type="Proteomes" id="UP000813463"/>
    </source>
</evidence>
<feature type="domain" description="Disease resistance protein At4g27190-like leucine-rich repeats" evidence="7">
    <location>
        <begin position="644"/>
        <end position="748"/>
    </location>
</feature>
<dbReference type="Gene3D" id="3.40.50.300">
    <property type="entry name" value="P-loop containing nucleotide triphosphate hydrolases"/>
    <property type="match status" value="1"/>
</dbReference>
<dbReference type="Proteomes" id="UP000813463">
    <property type="component" value="Chromosome 1"/>
</dbReference>
<evidence type="ECO:0000256" key="5">
    <source>
        <dbReference type="ARBA" id="ARBA00022840"/>
    </source>
</evidence>
<evidence type="ECO:0000256" key="4">
    <source>
        <dbReference type="ARBA" id="ARBA00022821"/>
    </source>
</evidence>
<keyword evidence="2" id="KW-0433">Leucine-rich repeat</keyword>
<evidence type="ECO:0000259" key="8">
    <source>
        <dbReference type="Pfam" id="PF23559"/>
    </source>
</evidence>
<dbReference type="InterPro" id="IPR058922">
    <property type="entry name" value="WHD_DRP"/>
</dbReference>
<dbReference type="PROSITE" id="PS51450">
    <property type="entry name" value="LRR"/>
    <property type="match status" value="1"/>
</dbReference>
<dbReference type="SMART" id="SM00369">
    <property type="entry name" value="LRR_TYP"/>
    <property type="match status" value="3"/>
</dbReference>
<feature type="domain" description="Disease resistance protein winged helix" evidence="8">
    <location>
        <begin position="304"/>
        <end position="372"/>
    </location>
</feature>
<evidence type="ECO:0000259" key="6">
    <source>
        <dbReference type="Pfam" id="PF00931"/>
    </source>
</evidence>
<evidence type="ECO:0000259" key="7">
    <source>
        <dbReference type="Pfam" id="PF23247"/>
    </source>
</evidence>
<dbReference type="Pfam" id="PF23559">
    <property type="entry name" value="WHD_DRP"/>
    <property type="match status" value="1"/>
</dbReference>
<dbReference type="Gene3D" id="1.10.10.10">
    <property type="entry name" value="Winged helix-like DNA-binding domain superfamily/Winged helix DNA-binding domain"/>
    <property type="match status" value="1"/>
</dbReference>
<evidence type="ECO:0000256" key="1">
    <source>
        <dbReference type="ARBA" id="ARBA00008894"/>
    </source>
</evidence>
<dbReference type="InterPro" id="IPR027417">
    <property type="entry name" value="P-loop_NTPase"/>
</dbReference>
<evidence type="ECO:0000313" key="10">
    <source>
        <dbReference type="RefSeq" id="XP_056685187.1"/>
    </source>
</evidence>
<dbReference type="SUPFAM" id="SSF52540">
    <property type="entry name" value="P-loop containing nucleoside triphosphate hydrolases"/>
    <property type="match status" value="1"/>
</dbReference>
<dbReference type="InterPro" id="IPR003591">
    <property type="entry name" value="Leu-rich_rpt_typical-subtyp"/>
</dbReference>
<reference evidence="9" key="1">
    <citation type="journal article" date="2021" name="Nat. Commun.">
        <title>Genomic analyses provide insights into spinach domestication and the genetic basis of agronomic traits.</title>
        <authorList>
            <person name="Cai X."/>
            <person name="Sun X."/>
            <person name="Xu C."/>
            <person name="Sun H."/>
            <person name="Wang X."/>
            <person name="Ge C."/>
            <person name="Zhang Z."/>
            <person name="Wang Q."/>
            <person name="Fei Z."/>
            <person name="Jiao C."/>
            <person name="Wang Q."/>
        </authorList>
    </citation>
    <scope>NUCLEOTIDE SEQUENCE [LARGE SCALE GENOMIC DNA]</scope>
    <source>
        <strain evidence="9">cv. Varoflay</strain>
    </source>
</reference>
<evidence type="ECO:0000256" key="2">
    <source>
        <dbReference type="ARBA" id="ARBA00022614"/>
    </source>
</evidence>
<keyword evidence="4" id="KW-0611">Plant defense</keyword>
<dbReference type="Pfam" id="PF23247">
    <property type="entry name" value="LRR_RPS2"/>
    <property type="match status" value="1"/>
</dbReference>
<dbReference type="InterPro" id="IPR042197">
    <property type="entry name" value="Apaf_helical"/>
</dbReference>
<dbReference type="Pfam" id="PF00931">
    <property type="entry name" value="NB-ARC"/>
    <property type="match status" value="1"/>
</dbReference>
<proteinExistence type="inferred from homology"/>
<evidence type="ECO:0000256" key="3">
    <source>
        <dbReference type="ARBA" id="ARBA00022737"/>
    </source>
</evidence>
<keyword evidence="5" id="KW-0547">Nucleotide-binding</keyword>
<dbReference type="Pfam" id="PF13855">
    <property type="entry name" value="LRR_8"/>
    <property type="match status" value="1"/>
</dbReference>
<dbReference type="InterPro" id="IPR032675">
    <property type="entry name" value="LRR_dom_sf"/>
</dbReference>
<feature type="domain" description="NB-ARC" evidence="6">
    <location>
        <begin position="62"/>
        <end position="216"/>
    </location>
</feature>
<dbReference type="InterPro" id="IPR002182">
    <property type="entry name" value="NB-ARC"/>
</dbReference>
<dbReference type="PANTHER" id="PTHR33463:SF183">
    <property type="entry name" value="NB-ARC DOMAIN DISEASE RESISTANCE PROTEIN"/>
    <property type="match status" value="1"/>
</dbReference>
<keyword evidence="3" id="KW-0677">Repeat</keyword>
<protein>
    <submittedName>
        <fullName evidence="10">Disease resistance protein RPS2</fullName>
    </submittedName>
</protein>
<dbReference type="RefSeq" id="XP_056685187.1">
    <property type="nucleotide sequence ID" value="XM_056829209.1"/>
</dbReference>
<keyword evidence="9" id="KW-1185">Reference proteome</keyword>
<dbReference type="PANTHER" id="PTHR33463">
    <property type="entry name" value="NB-ARC DOMAIN-CONTAINING PROTEIN-RELATED"/>
    <property type="match status" value="1"/>
</dbReference>
<dbReference type="Gene3D" id="3.80.10.10">
    <property type="entry name" value="Ribonuclease Inhibitor"/>
    <property type="match status" value="1"/>
</dbReference>
<dbReference type="GeneID" id="110785551"/>
<dbReference type="InterPro" id="IPR050905">
    <property type="entry name" value="Plant_NBS-LRR"/>
</dbReference>
<dbReference type="Gene3D" id="1.10.8.430">
    <property type="entry name" value="Helical domain of apoptotic protease-activating factors"/>
    <property type="match status" value="1"/>
</dbReference>
<dbReference type="InterPro" id="IPR036388">
    <property type="entry name" value="WH-like_DNA-bd_sf"/>
</dbReference>
<reference evidence="10" key="2">
    <citation type="submission" date="2025-08" db="UniProtKB">
        <authorList>
            <consortium name="RefSeq"/>
        </authorList>
    </citation>
    <scope>IDENTIFICATION</scope>
    <source>
        <tissue evidence="10">Leaf</tissue>
    </source>
</reference>
<dbReference type="SUPFAM" id="SSF52058">
    <property type="entry name" value="L domain-like"/>
    <property type="match status" value="1"/>
</dbReference>
<comment type="similarity">
    <text evidence="1">Belongs to the disease resistance NB-LRR family.</text>
</comment>
<dbReference type="PRINTS" id="PR00364">
    <property type="entry name" value="DISEASERSIST"/>
</dbReference>
<organism evidence="9 10">
    <name type="scientific">Spinacia oleracea</name>
    <name type="common">Spinach</name>
    <dbReference type="NCBI Taxonomy" id="3562"/>
    <lineage>
        <taxon>Eukaryota</taxon>
        <taxon>Viridiplantae</taxon>
        <taxon>Streptophyta</taxon>
        <taxon>Embryophyta</taxon>
        <taxon>Tracheophyta</taxon>
        <taxon>Spermatophyta</taxon>
        <taxon>Magnoliopsida</taxon>
        <taxon>eudicotyledons</taxon>
        <taxon>Gunneridae</taxon>
        <taxon>Pentapetalae</taxon>
        <taxon>Caryophyllales</taxon>
        <taxon>Chenopodiaceae</taxon>
        <taxon>Chenopodioideae</taxon>
        <taxon>Anserineae</taxon>
        <taxon>Spinacia</taxon>
    </lineage>
</organism>
<dbReference type="InterPro" id="IPR001611">
    <property type="entry name" value="Leu-rich_rpt"/>
</dbReference>
<sequence>MNIRVPLLDSLLAMVKNFPDASCNGRLRSRAEYLDKHPETNNDHSQPHKRRKLQKSLCINSELVMKIIEWLRNDEITSIGVYGMGGVGKTTLATHLHTNITDNITDHIAWISVGMDFTVYQLQQKIIDAFNLDFRNDKDVIRRAGIIHAFLSCKRKCILFLDDIWGEFRREEVGIPKKCKLVIVTRLLDVCRMLHCQKLIKVEPLSEEKSWQLFHHTIGGYGVLDSKQDFSSVNSLRKLVYYESAGLPLAIVALANNMRKEVLENVDLISMRSSQLECMLSQLKLSYDRLNNIKLQTCFLYSALYPKGYSISKEELIRLWIGKGIIDDVPSLQVQYDMGHSILNKLLNSCLLETCQEDKGSVKMHDLVRRMALSISRDEFMVKDGVPSKLEFSENLNLSVASLIKSSISLIPCGISPKCTNLSILLLKHNPLEVIPESFFLHMRCLRVLNLSDTRITRLPSTIEALEELQVLDLSSCQKLKQVPPLSKLVKLKFLDLSETAVEQVPRCLEMLERLTELNLSSIPEPKQFPKGFLSTLYSLKSLSYHVEGIIHELQHLKSLDILDATFDNLSDLSIYVRSQHWRTLECFHLQVGKQITPRKSYSRGVSLHGCILNEKTLLIPDDIRELYVDDCRGFCSLSDILCHNNVSTLEICSISRCQDVEKLLTRGCIQNLQYLESLKVEECPQLKDLIVEEEVGKPAVIDLPQLKELVLTSLPQLNNIYEGRLVCTSLRLFTVMDCLNLKRLPFSYTKDGLCSPNFWIWNIVGA</sequence>
<dbReference type="InterPro" id="IPR057135">
    <property type="entry name" value="At4g27190-like_LRR"/>
</dbReference>
<name>A0ABM3QP91_SPIOL</name>